<dbReference type="AlphaFoldDB" id="A0A2T0VYX8"/>
<sequence>MPLTDQRVAGLSTQMLALLIGIIGGVAAYSVGLPLPWMLGPMIGNTIAAMGHLPVRAPARLRPVVIPVIGVLLGSGVTAEVFGLLQSWILTLLLLPVFLACASAASFTVYRRLGGYDTVTAFYAAMPGGINEMLMLGAEAGGDERRIALAHAARILVVIVFVALFFGLVLGVTSGSPSASNWVQLDALTWADYAILGVCAVAGTWLGNRIGLPAAPVFGPMILSGAAHIIGWVTVAPPTLLIIIAQITIGTIIGTRFAGSSVAEVGRDLALAAMASLAMLVVAVVFAVIIAWPNGIPTSQAFLAYSPGGLTEMSLLALALDQDVTYVSVMHIFRITLVIAIAPVVFAKWRKD</sequence>
<name>A0A2T0VYX8_9RHOB</name>
<feature type="transmembrane region" description="Helical" evidence="1">
    <location>
        <begin position="61"/>
        <end position="82"/>
    </location>
</feature>
<evidence type="ECO:0000256" key="1">
    <source>
        <dbReference type="SAM" id="Phobius"/>
    </source>
</evidence>
<feature type="transmembrane region" description="Helical" evidence="1">
    <location>
        <begin position="239"/>
        <end position="257"/>
    </location>
</feature>
<evidence type="ECO:0000313" key="3">
    <source>
        <dbReference type="Proteomes" id="UP000238007"/>
    </source>
</evidence>
<keyword evidence="1" id="KW-0812">Transmembrane</keyword>
<organism evidence="2 3">
    <name type="scientific">Yoonia maritima</name>
    <dbReference type="NCBI Taxonomy" id="1435347"/>
    <lineage>
        <taxon>Bacteria</taxon>
        <taxon>Pseudomonadati</taxon>
        <taxon>Pseudomonadota</taxon>
        <taxon>Alphaproteobacteria</taxon>
        <taxon>Rhodobacterales</taxon>
        <taxon>Paracoccaceae</taxon>
        <taxon>Yoonia</taxon>
    </lineage>
</organism>
<keyword evidence="1" id="KW-0472">Membrane</keyword>
<dbReference type="Proteomes" id="UP000238007">
    <property type="component" value="Unassembled WGS sequence"/>
</dbReference>
<accession>A0A2T0VYX8</accession>
<evidence type="ECO:0008006" key="4">
    <source>
        <dbReference type="Google" id="ProtNLM"/>
    </source>
</evidence>
<dbReference type="PIRSF" id="PIRSF038991">
    <property type="entry name" value="Protein_AbrB"/>
    <property type="match status" value="1"/>
</dbReference>
<dbReference type="GO" id="GO:0010468">
    <property type="term" value="P:regulation of gene expression"/>
    <property type="evidence" value="ECO:0007669"/>
    <property type="project" value="InterPro"/>
</dbReference>
<reference evidence="2 3" key="1">
    <citation type="submission" date="2018-03" db="EMBL/GenBank/DDBJ databases">
        <title>Genomic Encyclopedia of Archaeal and Bacterial Type Strains, Phase II (KMG-II): from individual species to whole genera.</title>
        <authorList>
            <person name="Goeker M."/>
        </authorList>
    </citation>
    <scope>NUCLEOTIDE SEQUENCE [LARGE SCALE GENOMIC DNA]</scope>
    <source>
        <strain evidence="2 3">DSM 101533</strain>
    </source>
</reference>
<dbReference type="EMBL" id="PVTP01000005">
    <property type="protein sequence ID" value="PRY77574.1"/>
    <property type="molecule type" value="Genomic_DNA"/>
</dbReference>
<proteinExistence type="predicted"/>
<dbReference type="PANTHER" id="PTHR38457">
    <property type="entry name" value="REGULATOR ABRB-RELATED"/>
    <property type="match status" value="1"/>
</dbReference>
<feature type="transmembrane region" description="Helical" evidence="1">
    <location>
        <begin position="88"/>
        <end position="110"/>
    </location>
</feature>
<dbReference type="InterPro" id="IPR017516">
    <property type="entry name" value="AbrB_dup"/>
</dbReference>
<dbReference type="NCBIfam" id="TIGR03082">
    <property type="entry name" value="Gneg_AbrB_dup"/>
    <property type="match status" value="2"/>
</dbReference>
<feature type="transmembrane region" description="Helical" evidence="1">
    <location>
        <begin position="155"/>
        <end position="175"/>
    </location>
</feature>
<feature type="transmembrane region" description="Helical" evidence="1">
    <location>
        <begin position="187"/>
        <end position="207"/>
    </location>
</feature>
<protein>
    <recommendedName>
        <fullName evidence="4">Ammonia monooxygenase</fullName>
    </recommendedName>
</protein>
<dbReference type="InterPro" id="IPR007820">
    <property type="entry name" value="AbrB_fam"/>
</dbReference>
<keyword evidence="3" id="KW-1185">Reference proteome</keyword>
<feature type="transmembrane region" description="Helical" evidence="1">
    <location>
        <begin position="269"/>
        <end position="292"/>
    </location>
</feature>
<evidence type="ECO:0000313" key="2">
    <source>
        <dbReference type="EMBL" id="PRY77574.1"/>
    </source>
</evidence>
<feature type="transmembrane region" description="Helical" evidence="1">
    <location>
        <begin position="324"/>
        <end position="347"/>
    </location>
</feature>
<dbReference type="Pfam" id="PF05145">
    <property type="entry name" value="AbrB"/>
    <property type="match status" value="1"/>
</dbReference>
<dbReference type="GO" id="GO:0016020">
    <property type="term" value="C:membrane"/>
    <property type="evidence" value="ECO:0007669"/>
    <property type="project" value="InterPro"/>
</dbReference>
<gene>
    <name evidence="2" type="ORF">CLV80_10557</name>
</gene>
<comment type="caution">
    <text evidence="2">The sequence shown here is derived from an EMBL/GenBank/DDBJ whole genome shotgun (WGS) entry which is preliminary data.</text>
</comment>
<feature type="transmembrane region" description="Helical" evidence="1">
    <location>
        <begin position="15"/>
        <end position="40"/>
    </location>
</feature>
<feature type="transmembrane region" description="Helical" evidence="1">
    <location>
        <begin position="214"/>
        <end position="233"/>
    </location>
</feature>
<dbReference type="PANTHER" id="PTHR38457:SF1">
    <property type="entry name" value="REGULATOR ABRB-RELATED"/>
    <property type="match status" value="1"/>
</dbReference>
<dbReference type="OrthoDB" id="7157734at2"/>
<dbReference type="RefSeq" id="WP_106357066.1">
    <property type="nucleotide sequence ID" value="NZ_PVTP01000005.1"/>
</dbReference>
<keyword evidence="1" id="KW-1133">Transmembrane helix</keyword>